<gene>
    <name evidence="1" type="ORF">HPB49_000448</name>
</gene>
<organism evidence="1 2">
    <name type="scientific">Dermacentor silvarum</name>
    <name type="common">Tick</name>
    <dbReference type="NCBI Taxonomy" id="543639"/>
    <lineage>
        <taxon>Eukaryota</taxon>
        <taxon>Metazoa</taxon>
        <taxon>Ecdysozoa</taxon>
        <taxon>Arthropoda</taxon>
        <taxon>Chelicerata</taxon>
        <taxon>Arachnida</taxon>
        <taxon>Acari</taxon>
        <taxon>Parasitiformes</taxon>
        <taxon>Ixodida</taxon>
        <taxon>Ixodoidea</taxon>
        <taxon>Ixodidae</taxon>
        <taxon>Rhipicephalinae</taxon>
        <taxon>Dermacentor</taxon>
    </lineage>
</organism>
<keyword evidence="2" id="KW-1185">Reference proteome</keyword>
<accession>A0ACB8CU07</accession>
<protein>
    <submittedName>
        <fullName evidence="1">Uncharacterized protein</fullName>
    </submittedName>
</protein>
<name>A0ACB8CU07_DERSI</name>
<sequence length="86" mass="9292">MKNAASCETWCELQDTLSTDSLNAHCGLGSSLGFVCLRVGSHIKRAFGAQGNVRPSTRFDRVGITDSTLSAEATRQRPHVRETVAN</sequence>
<proteinExistence type="predicted"/>
<reference evidence="1" key="1">
    <citation type="submission" date="2020-05" db="EMBL/GenBank/DDBJ databases">
        <title>Large-scale comparative analyses of tick genomes elucidate their genetic diversity and vector capacities.</title>
        <authorList>
            <person name="Jia N."/>
            <person name="Wang J."/>
            <person name="Shi W."/>
            <person name="Du L."/>
            <person name="Sun Y."/>
            <person name="Zhan W."/>
            <person name="Jiang J."/>
            <person name="Wang Q."/>
            <person name="Zhang B."/>
            <person name="Ji P."/>
            <person name="Sakyi L.B."/>
            <person name="Cui X."/>
            <person name="Yuan T."/>
            <person name="Jiang B."/>
            <person name="Yang W."/>
            <person name="Lam T.T.-Y."/>
            <person name="Chang Q."/>
            <person name="Ding S."/>
            <person name="Wang X."/>
            <person name="Zhu J."/>
            <person name="Ruan X."/>
            <person name="Zhao L."/>
            <person name="Wei J."/>
            <person name="Que T."/>
            <person name="Du C."/>
            <person name="Cheng J."/>
            <person name="Dai P."/>
            <person name="Han X."/>
            <person name="Huang E."/>
            <person name="Gao Y."/>
            <person name="Liu J."/>
            <person name="Shao H."/>
            <person name="Ye R."/>
            <person name="Li L."/>
            <person name="Wei W."/>
            <person name="Wang X."/>
            <person name="Wang C."/>
            <person name="Yang T."/>
            <person name="Huo Q."/>
            <person name="Li W."/>
            <person name="Guo W."/>
            <person name="Chen H."/>
            <person name="Zhou L."/>
            <person name="Ni X."/>
            <person name="Tian J."/>
            <person name="Zhou Y."/>
            <person name="Sheng Y."/>
            <person name="Liu T."/>
            <person name="Pan Y."/>
            <person name="Xia L."/>
            <person name="Li J."/>
            <person name="Zhao F."/>
            <person name="Cao W."/>
        </authorList>
    </citation>
    <scope>NUCLEOTIDE SEQUENCE</scope>
    <source>
        <strain evidence="1">Dsil-2018</strain>
    </source>
</reference>
<dbReference type="Proteomes" id="UP000821865">
    <property type="component" value="Chromosome 4"/>
</dbReference>
<dbReference type="EMBL" id="CM023473">
    <property type="protein sequence ID" value="KAH7952715.1"/>
    <property type="molecule type" value="Genomic_DNA"/>
</dbReference>
<evidence type="ECO:0000313" key="2">
    <source>
        <dbReference type="Proteomes" id="UP000821865"/>
    </source>
</evidence>
<comment type="caution">
    <text evidence="1">The sequence shown here is derived from an EMBL/GenBank/DDBJ whole genome shotgun (WGS) entry which is preliminary data.</text>
</comment>
<evidence type="ECO:0000313" key="1">
    <source>
        <dbReference type="EMBL" id="KAH7952715.1"/>
    </source>
</evidence>